<dbReference type="Proteomes" id="UP000625711">
    <property type="component" value="Unassembled WGS sequence"/>
</dbReference>
<name>A0A834ISB6_RHYFE</name>
<feature type="compositionally biased region" description="Basic and acidic residues" evidence="1">
    <location>
        <begin position="73"/>
        <end position="83"/>
    </location>
</feature>
<protein>
    <submittedName>
        <fullName evidence="2">Uncharacterized protein</fullName>
    </submittedName>
</protein>
<dbReference type="AlphaFoldDB" id="A0A834ISB6"/>
<accession>A0A834ISB6</accession>
<evidence type="ECO:0000313" key="2">
    <source>
        <dbReference type="EMBL" id="KAF7285619.1"/>
    </source>
</evidence>
<proteinExistence type="predicted"/>
<evidence type="ECO:0000313" key="3">
    <source>
        <dbReference type="Proteomes" id="UP000625711"/>
    </source>
</evidence>
<organism evidence="2 3">
    <name type="scientific">Rhynchophorus ferrugineus</name>
    <name type="common">Red palm weevil</name>
    <name type="synonym">Curculio ferrugineus</name>
    <dbReference type="NCBI Taxonomy" id="354439"/>
    <lineage>
        <taxon>Eukaryota</taxon>
        <taxon>Metazoa</taxon>
        <taxon>Ecdysozoa</taxon>
        <taxon>Arthropoda</taxon>
        <taxon>Hexapoda</taxon>
        <taxon>Insecta</taxon>
        <taxon>Pterygota</taxon>
        <taxon>Neoptera</taxon>
        <taxon>Endopterygota</taxon>
        <taxon>Coleoptera</taxon>
        <taxon>Polyphaga</taxon>
        <taxon>Cucujiformia</taxon>
        <taxon>Curculionidae</taxon>
        <taxon>Dryophthorinae</taxon>
        <taxon>Rhynchophorus</taxon>
    </lineage>
</organism>
<dbReference type="EMBL" id="JAACXV010000050">
    <property type="protein sequence ID" value="KAF7285619.1"/>
    <property type="molecule type" value="Genomic_DNA"/>
</dbReference>
<comment type="caution">
    <text evidence="2">The sequence shown here is derived from an EMBL/GenBank/DDBJ whole genome shotgun (WGS) entry which is preliminary data.</text>
</comment>
<feature type="compositionally biased region" description="Basic and acidic residues" evidence="1">
    <location>
        <begin position="51"/>
        <end position="63"/>
    </location>
</feature>
<feature type="region of interest" description="Disordered" evidence="1">
    <location>
        <begin position="51"/>
        <end position="109"/>
    </location>
</feature>
<evidence type="ECO:0000256" key="1">
    <source>
        <dbReference type="SAM" id="MobiDB-lite"/>
    </source>
</evidence>
<sequence length="109" mass="12388">MKNPRNVSFVTTFIKIAISGLGTLNRPARFAYLKWYGKGWRSPFRFSLRTRNEADLSRSRSPDEGSVDYLTEAVRRTREELTKPRRRGPVAGQAGPDGRPPNPFHTLSP</sequence>
<reference evidence="2" key="1">
    <citation type="submission" date="2020-08" db="EMBL/GenBank/DDBJ databases">
        <title>Genome sequencing and assembly of the red palm weevil Rhynchophorus ferrugineus.</title>
        <authorList>
            <person name="Dias G.B."/>
            <person name="Bergman C.M."/>
            <person name="Manee M."/>
        </authorList>
    </citation>
    <scope>NUCLEOTIDE SEQUENCE</scope>
    <source>
        <strain evidence="2">AA-2017</strain>
        <tissue evidence="2">Whole larva</tissue>
    </source>
</reference>
<gene>
    <name evidence="2" type="ORF">GWI33_010409</name>
</gene>
<keyword evidence="3" id="KW-1185">Reference proteome</keyword>